<protein>
    <recommendedName>
        <fullName evidence="2">Bacteriophage T5 Orf172 DNA-binding domain-containing protein</fullName>
    </recommendedName>
</protein>
<feature type="region of interest" description="Disordered" evidence="1">
    <location>
        <begin position="512"/>
        <end position="544"/>
    </location>
</feature>
<sequence>MTIWELPRVIDFKDLTPEEDFYTCVHLTRKSGSRRCGNTNNKQDRQEARRLYLKIRFFLDNATPVQDLLQDFAKVALCKRIHRPNDGTDTPYLRMAQKWSNDVEKKQLAIQQLTEELAIEAVMSDADVLHEKVVDRSDGEGTQTSNANPTSPEFAPCNIILKVEQPSMAVTSGDDSALGKPTTLASEQNACRDTIDLPICEPRQPDSQSGAISIAPPQPLPKRITRSGTSTNLEKEYVPYCPYLSARTPTQIIQATNASVLSILNRPLTIMAKKSGRVYIFTRPDDPALLKTGFTTHSGEARVAAWGKDCCYAAKLEFVTEMMPHAWLVERLVQEHLKQYRRKERRCKWKDSCSKQHIEWYEIGVKEARRVIESWAGWIQKYRPWGSDDVLTPTWASLLNQYRIALKGPDCDKEMWDRFVRMEEPRKVVPVGRSAASKQDLNTSISSFTVHTTELKLSCKSPLPELQTTLPKRVHSDSSSAPSLSPSQPRSPSKPPRRSIRQTQLVDIQNLELGEFPTQRAAPRPTAREPRPDSPHLRLSFRRNLDARPRRHPAFLARDAINPLTNLFHLHSLPLHIHAVILGYVFYHVLDRIFAPHRFTYLLPRPTPN</sequence>
<dbReference type="OMA" id="THDPTHE"/>
<evidence type="ECO:0000259" key="2">
    <source>
        <dbReference type="SMART" id="SM00974"/>
    </source>
</evidence>
<feature type="region of interest" description="Disordered" evidence="1">
    <location>
        <begin position="205"/>
        <end position="226"/>
    </location>
</feature>
<feature type="compositionally biased region" description="Low complexity" evidence="1">
    <location>
        <begin position="477"/>
        <end position="491"/>
    </location>
</feature>
<dbReference type="InterPro" id="IPR018306">
    <property type="entry name" value="Phage_T5_Orf172_DNA-bd"/>
</dbReference>
<reference evidence="4" key="1">
    <citation type="journal article" date="2014" name="BMC Genomics">
        <title>Genome characteristics reveal the impact of lichenization on lichen-forming fungus Endocarpon pusillum Hedwig (Verrucariales, Ascomycota).</title>
        <authorList>
            <person name="Wang Y.-Y."/>
            <person name="Liu B."/>
            <person name="Zhang X.-Y."/>
            <person name="Zhou Q.-M."/>
            <person name="Zhang T."/>
            <person name="Li H."/>
            <person name="Yu Y.-F."/>
            <person name="Zhang X.-L."/>
            <person name="Hao X.-Y."/>
            <person name="Wang M."/>
            <person name="Wang L."/>
            <person name="Wei J.-C."/>
        </authorList>
    </citation>
    <scope>NUCLEOTIDE SEQUENCE [LARGE SCALE GENOMIC DNA]</scope>
    <source>
        <strain evidence="4">Z07020 / HMAS-L-300199</strain>
    </source>
</reference>
<evidence type="ECO:0000256" key="1">
    <source>
        <dbReference type="SAM" id="MobiDB-lite"/>
    </source>
</evidence>
<dbReference type="SMART" id="SM00974">
    <property type="entry name" value="T5orf172"/>
    <property type="match status" value="1"/>
</dbReference>
<proteinExistence type="predicted"/>
<gene>
    <name evidence="3" type="ORF">EPUS_06111</name>
</gene>
<feature type="domain" description="Bacteriophage T5 Orf172 DNA-binding" evidence="2">
    <location>
        <begin position="284"/>
        <end position="375"/>
    </location>
</feature>
<evidence type="ECO:0000313" key="4">
    <source>
        <dbReference type="Proteomes" id="UP000019373"/>
    </source>
</evidence>
<dbReference type="PANTHER" id="PTHR28094:SF1">
    <property type="entry name" value="MEIOTICALLY UP-REGULATED GENE 113 PROTEIN"/>
    <property type="match status" value="1"/>
</dbReference>
<dbReference type="OrthoDB" id="4146332at2759"/>
<dbReference type="AlphaFoldDB" id="U1HPN0"/>
<feature type="region of interest" description="Disordered" evidence="1">
    <location>
        <begin position="471"/>
        <end position="500"/>
    </location>
</feature>
<keyword evidence="4" id="KW-1185">Reference proteome</keyword>
<accession>U1HPN0</accession>
<organism evidence="3 4">
    <name type="scientific">Endocarpon pusillum (strain Z07020 / HMAS-L-300199)</name>
    <name type="common">Lichen-forming fungus</name>
    <dbReference type="NCBI Taxonomy" id="1263415"/>
    <lineage>
        <taxon>Eukaryota</taxon>
        <taxon>Fungi</taxon>
        <taxon>Dikarya</taxon>
        <taxon>Ascomycota</taxon>
        <taxon>Pezizomycotina</taxon>
        <taxon>Eurotiomycetes</taxon>
        <taxon>Chaetothyriomycetidae</taxon>
        <taxon>Verrucariales</taxon>
        <taxon>Verrucariaceae</taxon>
        <taxon>Endocarpon</taxon>
    </lineage>
</organism>
<dbReference type="EMBL" id="KE721110">
    <property type="protein sequence ID" value="ERF72355.1"/>
    <property type="molecule type" value="Genomic_DNA"/>
</dbReference>
<dbReference type="HOGENOM" id="CLU_448352_0_0_1"/>
<dbReference type="InterPro" id="IPR053006">
    <property type="entry name" value="Meiosis_regulatory"/>
</dbReference>
<dbReference type="eggNOG" id="ENOG502SIWC">
    <property type="taxonomic scope" value="Eukaryota"/>
</dbReference>
<dbReference type="PANTHER" id="PTHR28094">
    <property type="entry name" value="MEIOTICALLY UP-REGULATED GENE 113 PROTEIN"/>
    <property type="match status" value="1"/>
</dbReference>
<name>U1HPN0_ENDPU</name>
<evidence type="ECO:0000313" key="3">
    <source>
        <dbReference type="EMBL" id="ERF72355.1"/>
    </source>
</evidence>
<dbReference type="Proteomes" id="UP000019373">
    <property type="component" value="Unassembled WGS sequence"/>
</dbReference>
<dbReference type="RefSeq" id="XP_007802026.1">
    <property type="nucleotide sequence ID" value="XM_007803835.1"/>
</dbReference>
<dbReference type="Pfam" id="PF10544">
    <property type="entry name" value="T5orf172"/>
    <property type="match status" value="1"/>
</dbReference>
<feature type="compositionally biased region" description="Basic and acidic residues" evidence="1">
    <location>
        <begin position="526"/>
        <end position="536"/>
    </location>
</feature>
<dbReference type="GeneID" id="19241058"/>